<dbReference type="GO" id="GO:0000976">
    <property type="term" value="F:transcription cis-regulatory region binding"/>
    <property type="evidence" value="ECO:0007669"/>
    <property type="project" value="TreeGrafter"/>
</dbReference>
<name>A0A6J4QC23_9ACTN</name>
<dbReference type="PROSITE" id="PS00356">
    <property type="entry name" value="HTH_LACI_1"/>
    <property type="match status" value="1"/>
</dbReference>
<organism evidence="5">
    <name type="scientific">uncultured Quadrisphaera sp</name>
    <dbReference type="NCBI Taxonomy" id="904978"/>
    <lineage>
        <taxon>Bacteria</taxon>
        <taxon>Bacillati</taxon>
        <taxon>Actinomycetota</taxon>
        <taxon>Actinomycetes</taxon>
        <taxon>Kineosporiales</taxon>
        <taxon>Kineosporiaceae</taxon>
        <taxon>Quadrisphaera</taxon>
        <taxon>environmental samples</taxon>
    </lineage>
</organism>
<evidence type="ECO:0000256" key="2">
    <source>
        <dbReference type="ARBA" id="ARBA00023125"/>
    </source>
</evidence>
<keyword evidence="2" id="KW-0238">DNA-binding</keyword>
<gene>
    <name evidence="5" type="ORF">AVDCRST_MAG35-2940</name>
</gene>
<evidence type="ECO:0000256" key="1">
    <source>
        <dbReference type="ARBA" id="ARBA00023015"/>
    </source>
</evidence>
<dbReference type="InterPro" id="IPR010982">
    <property type="entry name" value="Lambda_DNA-bd_dom_sf"/>
</dbReference>
<dbReference type="SUPFAM" id="SSF47413">
    <property type="entry name" value="lambda repressor-like DNA-binding domains"/>
    <property type="match status" value="1"/>
</dbReference>
<dbReference type="SUPFAM" id="SSF53822">
    <property type="entry name" value="Periplasmic binding protein-like I"/>
    <property type="match status" value="1"/>
</dbReference>
<dbReference type="Gene3D" id="1.10.260.40">
    <property type="entry name" value="lambda repressor-like DNA-binding domains"/>
    <property type="match status" value="1"/>
</dbReference>
<dbReference type="CDD" id="cd06267">
    <property type="entry name" value="PBP1_LacI_sugar_binding-like"/>
    <property type="match status" value="1"/>
</dbReference>
<evidence type="ECO:0000313" key="5">
    <source>
        <dbReference type="EMBL" id="CAA9436012.1"/>
    </source>
</evidence>
<dbReference type="GO" id="GO:0003700">
    <property type="term" value="F:DNA-binding transcription factor activity"/>
    <property type="evidence" value="ECO:0007669"/>
    <property type="project" value="TreeGrafter"/>
</dbReference>
<dbReference type="AlphaFoldDB" id="A0A6J4QC23"/>
<evidence type="ECO:0000256" key="3">
    <source>
        <dbReference type="ARBA" id="ARBA00023163"/>
    </source>
</evidence>
<proteinExistence type="predicted"/>
<keyword evidence="1" id="KW-0805">Transcription regulation</keyword>
<dbReference type="Pfam" id="PF00356">
    <property type="entry name" value="LacI"/>
    <property type="match status" value="1"/>
</dbReference>
<dbReference type="PANTHER" id="PTHR30146:SF109">
    <property type="entry name" value="HTH-TYPE TRANSCRIPTIONAL REGULATOR GALS"/>
    <property type="match status" value="1"/>
</dbReference>
<protein>
    <submittedName>
        <fullName evidence="5">Transcriptional regulator of rhamnose utilization, LacI family</fullName>
    </submittedName>
</protein>
<dbReference type="SMART" id="SM00354">
    <property type="entry name" value="HTH_LACI"/>
    <property type="match status" value="1"/>
</dbReference>
<keyword evidence="3" id="KW-0804">Transcription</keyword>
<dbReference type="PANTHER" id="PTHR30146">
    <property type="entry name" value="LACI-RELATED TRANSCRIPTIONAL REPRESSOR"/>
    <property type="match status" value="1"/>
</dbReference>
<reference evidence="5" key="1">
    <citation type="submission" date="2020-02" db="EMBL/GenBank/DDBJ databases">
        <authorList>
            <person name="Meier V. D."/>
        </authorList>
    </citation>
    <scope>NUCLEOTIDE SEQUENCE</scope>
    <source>
        <strain evidence="5">AVDCRST_MAG35</strain>
    </source>
</reference>
<sequence length="334" mass="35296">MSGIKDVARRAGVSVGTVSNVLNRPQLVAERTREHVLAAIEDLDFVRNESARQLRAGASRTIAVVVLDIANPFFTDVVAGVESVADEQDALVVVSSSGGDEQRERRQLARLAEMRVMGVLITPVSAPSLEILRRSEVPAVLVDRAAGPGERWTAGAVAVDDVRGGRAVGEHLVHRGHTRTAFLGGPLSVPQVRERQQGFLEVVGAASTTTVLTAGLSVAEGRRAAAVVLDLPQDERPTAVFCANDLVALGVLQQCLLRGVRVPEDLAIVGYDDIDYAASAAVPLSSVRQPREQLGRRAAELLLGSGDEARLAVFEPDLVPRASSARVLAPPTAG</sequence>
<accession>A0A6J4QC23</accession>
<evidence type="ECO:0000259" key="4">
    <source>
        <dbReference type="PROSITE" id="PS50932"/>
    </source>
</evidence>
<dbReference type="EMBL" id="CADCUY010000569">
    <property type="protein sequence ID" value="CAA9436012.1"/>
    <property type="molecule type" value="Genomic_DNA"/>
</dbReference>
<dbReference type="PROSITE" id="PS50932">
    <property type="entry name" value="HTH_LACI_2"/>
    <property type="match status" value="1"/>
</dbReference>
<dbReference type="InterPro" id="IPR046335">
    <property type="entry name" value="LacI/GalR-like_sensor"/>
</dbReference>
<dbReference type="Pfam" id="PF13377">
    <property type="entry name" value="Peripla_BP_3"/>
    <property type="match status" value="1"/>
</dbReference>
<dbReference type="InterPro" id="IPR028082">
    <property type="entry name" value="Peripla_BP_I"/>
</dbReference>
<dbReference type="CDD" id="cd01392">
    <property type="entry name" value="HTH_LacI"/>
    <property type="match status" value="1"/>
</dbReference>
<dbReference type="Gene3D" id="3.40.50.2300">
    <property type="match status" value="2"/>
</dbReference>
<dbReference type="InterPro" id="IPR000843">
    <property type="entry name" value="HTH_LacI"/>
</dbReference>
<feature type="domain" description="HTH lacI-type" evidence="4">
    <location>
        <begin position="2"/>
        <end position="56"/>
    </location>
</feature>